<comment type="caution">
    <text evidence="1">The sequence shown here is derived from an EMBL/GenBank/DDBJ whole genome shotgun (WGS) entry which is preliminary data.</text>
</comment>
<name>A0A9Q3ZDF8_9GAMM</name>
<dbReference type="AlphaFoldDB" id="A0A9Q3ZDF8"/>
<reference evidence="1" key="1">
    <citation type="submission" date="2022-01" db="EMBL/GenBank/DDBJ databases">
        <authorList>
            <person name="Karlyshev A.V."/>
            <person name="Jaspars M."/>
        </authorList>
    </citation>
    <scope>NUCLEOTIDE SEQUENCE</scope>
    <source>
        <strain evidence="1">AGSA3-2</strain>
    </source>
</reference>
<dbReference type="Pfam" id="PF06853">
    <property type="entry name" value="DUF1249"/>
    <property type="match status" value="1"/>
</dbReference>
<dbReference type="PANTHER" id="PTHR38774">
    <property type="entry name" value="CYTOPLASMIC PROTEIN-RELATED"/>
    <property type="match status" value="1"/>
</dbReference>
<protein>
    <submittedName>
        <fullName evidence="1">DUF1249 domain-containing protein</fullName>
    </submittedName>
</protein>
<dbReference type="EMBL" id="JAJVKT010000014">
    <property type="protein sequence ID" value="MCE7509445.1"/>
    <property type="molecule type" value="Genomic_DNA"/>
</dbReference>
<proteinExistence type="predicted"/>
<evidence type="ECO:0000313" key="1">
    <source>
        <dbReference type="EMBL" id="MCE7509445.1"/>
    </source>
</evidence>
<sequence>MTVSRRYRLNFRDLMAQCEANYARLLPLIRALGEQDSLDLSLGAERPRTLNIRVLERAPYTTILRLEDQGLHEAMPGQRLTVRLYHDVRVAEVTEASRFRRVSARYPYPNPDMHQRDEKAQWNRFLGEWLTHVSDHGRSAAPVWPAAGS</sequence>
<organism evidence="1 2">
    <name type="scientific">Alloalcanivorax xenomutans</name>
    <dbReference type="NCBI Taxonomy" id="1094342"/>
    <lineage>
        <taxon>Bacteria</taxon>
        <taxon>Pseudomonadati</taxon>
        <taxon>Pseudomonadota</taxon>
        <taxon>Gammaproteobacteria</taxon>
        <taxon>Oceanospirillales</taxon>
        <taxon>Alcanivoracaceae</taxon>
        <taxon>Alloalcanivorax</taxon>
    </lineage>
</organism>
<dbReference type="InterPro" id="IPR009659">
    <property type="entry name" value="DUF1249"/>
</dbReference>
<evidence type="ECO:0000313" key="2">
    <source>
        <dbReference type="Proteomes" id="UP001107961"/>
    </source>
</evidence>
<keyword evidence="2" id="KW-1185">Reference proteome</keyword>
<dbReference type="KEGG" id="axe:P40_03100"/>
<accession>A0A9Q3ZDF8</accession>
<dbReference type="PANTHER" id="PTHR38774:SF1">
    <property type="entry name" value="CYTOPLASMIC PROTEIN"/>
    <property type="match status" value="1"/>
</dbReference>
<dbReference type="RefSeq" id="WP_080530402.1">
    <property type="nucleotide sequence ID" value="NZ_CP012331.1"/>
</dbReference>
<gene>
    <name evidence="1" type="ORF">LZG35_12410</name>
</gene>
<dbReference type="Proteomes" id="UP001107961">
    <property type="component" value="Unassembled WGS sequence"/>
</dbReference>